<proteinExistence type="predicted"/>
<dbReference type="EMBL" id="MCRK01000036">
    <property type="protein sequence ID" value="OPA77318.1"/>
    <property type="molecule type" value="Genomic_DNA"/>
</dbReference>
<name>A0AAX0LA03_9BACT</name>
<evidence type="ECO:0000313" key="2">
    <source>
        <dbReference type="Proteomes" id="UP000189728"/>
    </source>
</evidence>
<dbReference type="RefSeq" id="WP_078415554.1">
    <property type="nucleotide sequence ID" value="NZ_MCRK01000036.1"/>
</dbReference>
<sequence length="193" mass="22857">MLSIKEYLIKKYKEYTNQNINDCIRISYHYNKIRINLYFDAYDEDCPNLTIVLINNNVHYNSIINIDKLENGTPYLPEITKELLSSILDENKKLASFYNDLKNKILNSDFNIYSYANVHINKNTRDYNKGLFLHHIRRAKMSDAQFKILSKLLNIDTKTLRKIQASDKTIVLTSNYEKRKKLIVILEKENINI</sequence>
<dbReference type="Proteomes" id="UP000189728">
    <property type="component" value="Unassembled WGS sequence"/>
</dbReference>
<dbReference type="AlphaFoldDB" id="A0AAX0LA03"/>
<protein>
    <submittedName>
        <fullName evidence="1">Uncharacterized protein</fullName>
    </submittedName>
</protein>
<gene>
    <name evidence="1" type="ORF">BFG04_04275</name>
</gene>
<accession>A0AAX0LA03</accession>
<organism evidence="1 2">
    <name type="scientific">Campylobacter pinnipediorum subsp. pinnipediorum</name>
    <dbReference type="NCBI Taxonomy" id="1660067"/>
    <lineage>
        <taxon>Bacteria</taxon>
        <taxon>Pseudomonadati</taxon>
        <taxon>Campylobacterota</taxon>
        <taxon>Epsilonproteobacteria</taxon>
        <taxon>Campylobacterales</taxon>
        <taxon>Campylobacteraceae</taxon>
        <taxon>Campylobacter</taxon>
    </lineage>
</organism>
<evidence type="ECO:0000313" key="1">
    <source>
        <dbReference type="EMBL" id="OPA77318.1"/>
    </source>
</evidence>
<reference evidence="1 2" key="1">
    <citation type="submission" date="2016-08" db="EMBL/GenBank/DDBJ databases">
        <title>Campylobacter species from sea mammals.</title>
        <authorList>
            <person name="Gilbert M.J."/>
            <person name="Byrne B.A."/>
            <person name="Zomer A.L."/>
            <person name="Wagenaar J.A."/>
        </authorList>
    </citation>
    <scope>NUCLEOTIDE SEQUENCE [LARGE SCALE GENOMIC DNA]</scope>
    <source>
        <strain evidence="1 2">1105248</strain>
    </source>
</reference>
<comment type="caution">
    <text evidence="1">The sequence shown here is derived from an EMBL/GenBank/DDBJ whole genome shotgun (WGS) entry which is preliminary data.</text>
</comment>